<reference evidence="2 3" key="1">
    <citation type="submission" date="2024-02" db="EMBL/GenBank/DDBJ databases">
        <title>complete genome of Flavobacterium ginsenosidimutans Str. YTB16.</title>
        <authorList>
            <person name="Wang Q."/>
        </authorList>
    </citation>
    <scope>NUCLEOTIDE SEQUENCE [LARGE SCALE GENOMIC DNA]</scope>
    <source>
        <strain evidence="2 3">YTB16</strain>
    </source>
</reference>
<evidence type="ECO:0000256" key="1">
    <source>
        <dbReference type="SAM" id="Phobius"/>
    </source>
</evidence>
<gene>
    <name evidence="2" type="ORF">V6624_14325</name>
</gene>
<name>A0ABZ2Q4H0_9FLAO</name>
<dbReference type="Proteomes" id="UP001447857">
    <property type="component" value="Chromosome"/>
</dbReference>
<dbReference type="RefSeq" id="WP_162615026.1">
    <property type="nucleotide sequence ID" value="NZ_CP147988.1"/>
</dbReference>
<keyword evidence="1" id="KW-1133">Transmembrane helix</keyword>
<organism evidence="2 3">
    <name type="scientific">Flavobacterium ginsenosidimutans</name>
    <dbReference type="NCBI Taxonomy" id="687844"/>
    <lineage>
        <taxon>Bacteria</taxon>
        <taxon>Pseudomonadati</taxon>
        <taxon>Bacteroidota</taxon>
        <taxon>Flavobacteriia</taxon>
        <taxon>Flavobacteriales</taxon>
        <taxon>Flavobacteriaceae</taxon>
        <taxon>Flavobacterium</taxon>
    </lineage>
</organism>
<evidence type="ECO:0000313" key="2">
    <source>
        <dbReference type="EMBL" id="WXK48200.1"/>
    </source>
</evidence>
<proteinExistence type="predicted"/>
<sequence>MEKITNKKTLFLLSIGIFIIAASVILPNFFKISDFSRGLLVGTGIGFIIKSDLFSIF</sequence>
<dbReference type="EMBL" id="CP147988">
    <property type="protein sequence ID" value="WXK48200.1"/>
    <property type="molecule type" value="Genomic_DNA"/>
</dbReference>
<feature type="transmembrane region" description="Helical" evidence="1">
    <location>
        <begin position="9"/>
        <end position="30"/>
    </location>
</feature>
<protein>
    <submittedName>
        <fullName evidence="2">Uncharacterized protein</fullName>
    </submittedName>
</protein>
<accession>A0ABZ2Q4H0</accession>
<keyword evidence="1" id="KW-0472">Membrane</keyword>
<keyword evidence="1" id="KW-0812">Transmembrane</keyword>
<evidence type="ECO:0000313" key="3">
    <source>
        <dbReference type="Proteomes" id="UP001447857"/>
    </source>
</evidence>
<keyword evidence="3" id="KW-1185">Reference proteome</keyword>